<keyword evidence="16" id="KW-0472">Membrane</keyword>
<dbReference type="AlphaFoldDB" id="A0A1T4XZQ7"/>
<dbReference type="SMART" id="SM00936">
    <property type="entry name" value="PBP5_C"/>
    <property type="match status" value="1"/>
</dbReference>
<keyword evidence="19" id="KW-1185">Reference proteome</keyword>
<feature type="transmembrane region" description="Helical" evidence="16">
    <location>
        <begin position="379"/>
        <end position="397"/>
    </location>
</feature>
<reference evidence="19" key="1">
    <citation type="submission" date="2017-02" db="EMBL/GenBank/DDBJ databases">
        <authorList>
            <person name="Varghese N."/>
            <person name="Submissions S."/>
        </authorList>
    </citation>
    <scope>NUCLEOTIDE SEQUENCE [LARGE SCALE GENOMIC DNA]</scope>
    <source>
        <strain evidence="19">USBA 833</strain>
    </source>
</reference>
<evidence type="ECO:0000256" key="7">
    <source>
        <dbReference type="ARBA" id="ARBA00022729"/>
    </source>
</evidence>
<feature type="active site" evidence="13">
    <location>
        <position position="112"/>
    </location>
</feature>
<keyword evidence="11" id="KW-0961">Cell wall biogenesis/degradation</keyword>
<dbReference type="InterPro" id="IPR012338">
    <property type="entry name" value="Beta-lactam/transpept-like"/>
</dbReference>
<keyword evidence="5 18" id="KW-0121">Carboxypeptidase</keyword>
<sequence length="407" mass="46608">MFKKLISFMIIFLILFYPLKSYADNLDVSARGCLLMDLDSGKILYSKNINQRFAPASTTKIMTAIITLEKCNLDEKVVVGKKPPYEEGSKIYLLEGEELTIEQLLYAMMLESANDAALCLAEYISGSKENFAQLMNQKAIELGCKNTNFVNPNGLYDDNHYTCAEDLAIIARYAMENPIFKKIVATKSYQIPPTNKQPQIRYLHNHNKLLTTRGYKYEGADGVKTGYTIKANHTFVGSATKNNMHLLTVFLNSDKNYYADSKKLFDYGFKNYTTKKILSKDEPFSQINIDSNTSIPVFCEKDYYVTYKNSENINVDKNVVLDSSFKSIKKGQVVGYVELSYNNNKDKINLIAEKDYDGGMYQIQSNKNGDYKKVIPKKYIYIPVFTFIGLFLSRGFYIKYKKKVRKI</sequence>
<feature type="binding site" evidence="14">
    <location>
        <position position="224"/>
    </location>
    <ligand>
        <name>substrate</name>
    </ligand>
</feature>
<dbReference type="RefSeq" id="WP_078697095.1">
    <property type="nucleotide sequence ID" value="NZ_FUYH01000016.1"/>
</dbReference>
<evidence type="ECO:0000256" key="3">
    <source>
        <dbReference type="ARBA" id="ARBA00007164"/>
    </source>
</evidence>
<evidence type="ECO:0000256" key="15">
    <source>
        <dbReference type="RuleBase" id="RU004016"/>
    </source>
</evidence>
<dbReference type="PRINTS" id="PR00725">
    <property type="entry name" value="DADACBPTASE1"/>
</dbReference>
<evidence type="ECO:0000259" key="17">
    <source>
        <dbReference type="SMART" id="SM00936"/>
    </source>
</evidence>
<feature type="domain" description="Peptidase S11 D-Ala-D-Ala carboxypeptidase A C-terminal" evidence="17">
    <location>
        <begin position="272"/>
        <end position="358"/>
    </location>
</feature>
<dbReference type="GO" id="GO:0008360">
    <property type="term" value="P:regulation of cell shape"/>
    <property type="evidence" value="ECO:0007669"/>
    <property type="project" value="UniProtKB-KW"/>
</dbReference>
<dbReference type="EMBL" id="FUYH01000016">
    <property type="protein sequence ID" value="SKA94698.1"/>
    <property type="molecule type" value="Genomic_DNA"/>
</dbReference>
<evidence type="ECO:0000256" key="6">
    <source>
        <dbReference type="ARBA" id="ARBA00022670"/>
    </source>
</evidence>
<keyword evidence="9" id="KW-0133">Cell shape</keyword>
<dbReference type="EC" id="3.4.16.4" evidence="4"/>
<dbReference type="UniPathway" id="UPA00219"/>
<dbReference type="GO" id="GO:0006508">
    <property type="term" value="P:proteolysis"/>
    <property type="evidence" value="ECO:0007669"/>
    <property type="project" value="UniProtKB-KW"/>
</dbReference>
<dbReference type="Pfam" id="PF07943">
    <property type="entry name" value="PBP5_C"/>
    <property type="match status" value="1"/>
</dbReference>
<dbReference type="InterPro" id="IPR037167">
    <property type="entry name" value="Peptidase_S11_C_sf"/>
</dbReference>
<evidence type="ECO:0000256" key="12">
    <source>
        <dbReference type="ARBA" id="ARBA00034000"/>
    </source>
</evidence>
<protein>
    <recommendedName>
        <fullName evidence="4">serine-type D-Ala-D-Ala carboxypeptidase</fullName>
        <ecNumber evidence="4">3.4.16.4</ecNumber>
    </recommendedName>
</protein>
<keyword evidence="16" id="KW-0812">Transmembrane</keyword>
<evidence type="ECO:0000256" key="5">
    <source>
        <dbReference type="ARBA" id="ARBA00022645"/>
    </source>
</evidence>
<evidence type="ECO:0000313" key="19">
    <source>
        <dbReference type="Proteomes" id="UP000190105"/>
    </source>
</evidence>
<evidence type="ECO:0000256" key="10">
    <source>
        <dbReference type="ARBA" id="ARBA00022984"/>
    </source>
</evidence>
<dbReference type="InterPro" id="IPR018044">
    <property type="entry name" value="Peptidase_S11"/>
</dbReference>
<comment type="similarity">
    <text evidence="3 15">Belongs to the peptidase S11 family.</text>
</comment>
<evidence type="ECO:0000256" key="1">
    <source>
        <dbReference type="ARBA" id="ARBA00003217"/>
    </source>
</evidence>
<dbReference type="GO" id="GO:0009252">
    <property type="term" value="P:peptidoglycan biosynthetic process"/>
    <property type="evidence" value="ECO:0007669"/>
    <property type="project" value="UniProtKB-UniPathway"/>
</dbReference>
<dbReference type="InterPro" id="IPR015956">
    <property type="entry name" value="Peniciliin-bd_prot_C_sf"/>
</dbReference>
<gene>
    <name evidence="18" type="ORF">SAMN05443428_11646</name>
</gene>
<dbReference type="PANTHER" id="PTHR21581">
    <property type="entry name" value="D-ALANYL-D-ALANINE CARBOXYPEPTIDASE"/>
    <property type="match status" value="1"/>
</dbReference>
<evidence type="ECO:0000256" key="13">
    <source>
        <dbReference type="PIRSR" id="PIRSR618044-1"/>
    </source>
</evidence>
<keyword evidence="7" id="KW-0732">Signal</keyword>
<evidence type="ECO:0000256" key="8">
    <source>
        <dbReference type="ARBA" id="ARBA00022801"/>
    </source>
</evidence>
<dbReference type="Gene3D" id="3.40.710.10">
    <property type="entry name" value="DD-peptidase/beta-lactamase superfamily"/>
    <property type="match status" value="1"/>
</dbReference>
<evidence type="ECO:0000256" key="16">
    <source>
        <dbReference type="SAM" id="Phobius"/>
    </source>
</evidence>
<dbReference type="Gene3D" id="2.60.410.10">
    <property type="entry name" value="D-Ala-D-Ala carboxypeptidase, C-terminal domain"/>
    <property type="match status" value="1"/>
</dbReference>
<keyword evidence="10" id="KW-0573">Peptidoglycan synthesis</keyword>
<dbReference type="InterPro" id="IPR012907">
    <property type="entry name" value="Peptidase_S11_C"/>
</dbReference>
<comment type="pathway">
    <text evidence="2">Cell wall biogenesis; peptidoglycan biosynthesis.</text>
</comment>
<dbReference type="Proteomes" id="UP000190105">
    <property type="component" value="Unassembled WGS sequence"/>
</dbReference>
<evidence type="ECO:0000313" key="18">
    <source>
        <dbReference type="EMBL" id="SKA94698.1"/>
    </source>
</evidence>
<feature type="active site" description="Proton acceptor" evidence="13">
    <location>
        <position position="60"/>
    </location>
</feature>
<dbReference type="GO" id="GO:0009002">
    <property type="term" value="F:serine-type D-Ala-D-Ala carboxypeptidase activity"/>
    <property type="evidence" value="ECO:0007669"/>
    <property type="project" value="UniProtKB-EC"/>
</dbReference>
<keyword evidence="16" id="KW-1133">Transmembrane helix</keyword>
<dbReference type="InterPro" id="IPR001967">
    <property type="entry name" value="Peptidase_S11_N"/>
</dbReference>
<dbReference type="SUPFAM" id="SSF69189">
    <property type="entry name" value="Penicillin-binding protein associated domain"/>
    <property type="match status" value="1"/>
</dbReference>
<dbReference type="OrthoDB" id="9791132at2"/>
<evidence type="ECO:0000256" key="14">
    <source>
        <dbReference type="PIRSR" id="PIRSR618044-2"/>
    </source>
</evidence>
<proteinExistence type="inferred from homology"/>
<keyword evidence="8" id="KW-0378">Hydrolase</keyword>
<comment type="catalytic activity">
    <reaction evidence="12">
        <text>Preferential cleavage: (Ac)2-L-Lys-D-Ala-|-D-Ala. Also transpeptidation of peptidyl-alanyl moieties that are N-acyl substituents of D-alanine.</text>
        <dbReference type="EC" id="3.4.16.4"/>
    </reaction>
</comment>
<dbReference type="GO" id="GO:0071555">
    <property type="term" value="P:cell wall organization"/>
    <property type="evidence" value="ECO:0007669"/>
    <property type="project" value="UniProtKB-KW"/>
</dbReference>
<dbReference type="SUPFAM" id="SSF56601">
    <property type="entry name" value="beta-lactamase/transpeptidase-like"/>
    <property type="match status" value="1"/>
</dbReference>
<evidence type="ECO:0000256" key="9">
    <source>
        <dbReference type="ARBA" id="ARBA00022960"/>
    </source>
</evidence>
<dbReference type="Pfam" id="PF00768">
    <property type="entry name" value="Peptidase_S11"/>
    <property type="match status" value="1"/>
</dbReference>
<dbReference type="STRING" id="1147123.SAMN05443428_11646"/>
<dbReference type="PANTHER" id="PTHR21581:SF33">
    <property type="entry name" value="D-ALANYL-D-ALANINE CARBOXYPEPTIDASE DACB"/>
    <property type="match status" value="1"/>
</dbReference>
<accession>A0A1T4XZQ7</accession>
<evidence type="ECO:0000256" key="11">
    <source>
        <dbReference type="ARBA" id="ARBA00023316"/>
    </source>
</evidence>
<comment type="function">
    <text evidence="1">Removes C-terminal D-alanyl residues from sugar-peptide cell wall precursors.</text>
</comment>
<evidence type="ECO:0000256" key="2">
    <source>
        <dbReference type="ARBA" id="ARBA00004752"/>
    </source>
</evidence>
<feature type="active site" description="Acyl-ester intermediate" evidence="13">
    <location>
        <position position="57"/>
    </location>
</feature>
<organism evidence="18 19">
    <name type="scientific">Caloramator quimbayensis</name>
    <dbReference type="NCBI Taxonomy" id="1147123"/>
    <lineage>
        <taxon>Bacteria</taxon>
        <taxon>Bacillati</taxon>
        <taxon>Bacillota</taxon>
        <taxon>Clostridia</taxon>
        <taxon>Eubacteriales</taxon>
        <taxon>Clostridiaceae</taxon>
        <taxon>Caloramator</taxon>
    </lineage>
</organism>
<evidence type="ECO:0000256" key="4">
    <source>
        <dbReference type="ARBA" id="ARBA00012448"/>
    </source>
</evidence>
<keyword evidence="6" id="KW-0645">Protease</keyword>
<name>A0A1T4XZQ7_9CLOT</name>